<comment type="similarity">
    <text evidence="1">Belongs to the short-chain dehydrogenases/reductases (SDR) family.</text>
</comment>
<gene>
    <name evidence="3" type="ORF">A1353_23880</name>
</gene>
<dbReference type="PRINTS" id="PR00081">
    <property type="entry name" value="GDHRDH"/>
</dbReference>
<dbReference type="SUPFAM" id="SSF51735">
    <property type="entry name" value="NAD(P)-binding Rossmann-fold domains"/>
    <property type="match status" value="1"/>
</dbReference>
<organism evidence="3 4">
    <name type="scientific">Methylomonas methanica</name>
    <dbReference type="NCBI Taxonomy" id="421"/>
    <lineage>
        <taxon>Bacteria</taxon>
        <taxon>Pseudomonadati</taxon>
        <taxon>Pseudomonadota</taxon>
        <taxon>Gammaproteobacteria</taxon>
        <taxon>Methylococcales</taxon>
        <taxon>Methylococcaceae</taxon>
        <taxon>Methylomonas</taxon>
    </lineage>
</organism>
<evidence type="ECO:0000313" key="3">
    <source>
        <dbReference type="EMBL" id="OAH96914.1"/>
    </source>
</evidence>
<dbReference type="InterPro" id="IPR051122">
    <property type="entry name" value="SDR_DHRS6-like"/>
</dbReference>
<evidence type="ECO:0000313" key="4">
    <source>
        <dbReference type="Proteomes" id="UP000077763"/>
    </source>
</evidence>
<dbReference type="AlphaFoldDB" id="A0A177LV49"/>
<sequence length="259" mass="27548">MKHIENRRVLVTGSGRGIGNAIAHRFAHEGAKIQLVARTQSELDATRTELLALTSEVRATALDLQLPDSARQIVGEVADVWGGLDVLVTNAGAAAQGGFLELEDDAWQTGFGLKMFANLRVIKTAWPLLKASQGHLVMIGGGTGKTPDRQLSLVSAINGGQAALAKSIAEQGILDGIHVNLVQPGMVNTSRRQKLFENWAAQAGIGIENYLAQVAKEFRITRLGEPSDIADVVAFLCSDASRWIHGAIIDVDGGQTKAV</sequence>
<dbReference type="GO" id="GO:0016491">
    <property type="term" value="F:oxidoreductase activity"/>
    <property type="evidence" value="ECO:0007669"/>
    <property type="project" value="UniProtKB-KW"/>
</dbReference>
<evidence type="ECO:0008006" key="5">
    <source>
        <dbReference type="Google" id="ProtNLM"/>
    </source>
</evidence>
<dbReference type="Gene3D" id="3.40.50.720">
    <property type="entry name" value="NAD(P)-binding Rossmann-like Domain"/>
    <property type="match status" value="1"/>
</dbReference>
<keyword evidence="2" id="KW-0560">Oxidoreductase</keyword>
<evidence type="ECO:0000256" key="1">
    <source>
        <dbReference type="ARBA" id="ARBA00006484"/>
    </source>
</evidence>
<protein>
    <recommendedName>
        <fullName evidence="5">Short-chain dehydrogenase</fullName>
    </recommendedName>
</protein>
<dbReference type="PANTHER" id="PTHR43477:SF1">
    <property type="entry name" value="DIHYDROANTICAPSIN 7-DEHYDROGENASE"/>
    <property type="match status" value="1"/>
</dbReference>
<dbReference type="PANTHER" id="PTHR43477">
    <property type="entry name" value="DIHYDROANTICAPSIN 7-DEHYDROGENASE"/>
    <property type="match status" value="1"/>
</dbReference>
<dbReference type="InterPro" id="IPR036291">
    <property type="entry name" value="NAD(P)-bd_dom_sf"/>
</dbReference>
<reference evidence="3 4" key="1">
    <citation type="submission" date="2016-03" db="EMBL/GenBank/DDBJ databases">
        <authorList>
            <person name="Ploux O."/>
        </authorList>
    </citation>
    <scope>NUCLEOTIDE SEQUENCE [LARGE SCALE GENOMIC DNA]</scope>
    <source>
        <strain evidence="3 4">R-45371</strain>
    </source>
</reference>
<name>A0A177LV49_METMH</name>
<proteinExistence type="inferred from homology"/>
<dbReference type="Proteomes" id="UP000077763">
    <property type="component" value="Unassembled WGS sequence"/>
</dbReference>
<dbReference type="Pfam" id="PF13561">
    <property type="entry name" value="adh_short_C2"/>
    <property type="match status" value="1"/>
</dbReference>
<accession>A0A177LV49</accession>
<dbReference type="EMBL" id="LUUH01000107">
    <property type="protein sequence ID" value="OAH96914.1"/>
    <property type="molecule type" value="Genomic_DNA"/>
</dbReference>
<dbReference type="FunFam" id="3.40.50.720:FF:000084">
    <property type="entry name" value="Short-chain dehydrogenase reductase"/>
    <property type="match status" value="1"/>
</dbReference>
<evidence type="ECO:0000256" key="2">
    <source>
        <dbReference type="ARBA" id="ARBA00023002"/>
    </source>
</evidence>
<dbReference type="InterPro" id="IPR002347">
    <property type="entry name" value="SDR_fam"/>
</dbReference>
<comment type="caution">
    <text evidence="3">The sequence shown here is derived from an EMBL/GenBank/DDBJ whole genome shotgun (WGS) entry which is preliminary data.</text>
</comment>